<gene>
    <name evidence="4" type="ORF">LY79DRAFT_508644</name>
</gene>
<evidence type="ECO:0000313" key="4">
    <source>
        <dbReference type="EMBL" id="KAK1596941.1"/>
    </source>
</evidence>
<comment type="caution">
    <text evidence="4">The sequence shown here is derived from an EMBL/GenBank/DDBJ whole genome shotgun (WGS) entry which is preliminary data.</text>
</comment>
<feature type="signal peptide" evidence="3">
    <location>
        <begin position="1"/>
        <end position="21"/>
    </location>
</feature>
<evidence type="ECO:0000256" key="1">
    <source>
        <dbReference type="SAM" id="Coils"/>
    </source>
</evidence>
<dbReference type="AlphaFoldDB" id="A0AAD8Q6S5"/>
<dbReference type="RefSeq" id="XP_060417778.1">
    <property type="nucleotide sequence ID" value="XM_060553964.1"/>
</dbReference>
<sequence length="606" mass="64530">MRHVVFLTGLLAAAGPFLVGAQTQSGGDEPDVGPTIGTATLEPSFIEWLRQQRKHKKVDVPPNLPALNSFTTVTTPGSGSSASTATTGTRVILPKRDAQVTAAPPIGTGKPRLGFEEWYSAQTKRTMSVEVARMKSLALSKLPTPLIDTAVPTTAVPTTAVSTTAVPFTTGTGTAVPTTTGSGSGSGSSAETPTAETSSASAAATSAPVKERNTGQGSGLMFFKCRSKKCENLCGGCDRHLKYLSREEQKVHDERVREEKLHEERLREVKLREEELRKEMLRKEAIQKRETLALEAPSKEGGPGGWRGKKCRHKWGPTKPCASTPSGPKKPKRPQEPKTTTTATSASSASSASTTTAASSASSTSTAPAAPDYTPTYILNPYPTMPAAGLGDRKKWDQEGRPGLTLMEDPEVPPRPTEPVVKGRQAEPQLTRAHEFHHILNLPRPILDVPPVPTATRGPSFNPPPYKIRAMENPPSPTDLPKVIYPGVEDRFAPRPPLLTNPLLGPGGYDIPTRGPGSFPVPPVSTATRGPSFNPPPYKIRAMGNPPSPTDLPKVIYPGVEDRFAPRPPLLTNPLLGPGGYDIPTRGPGSFPVPPIIGQNSAEPQE</sequence>
<evidence type="ECO:0000256" key="3">
    <source>
        <dbReference type="SAM" id="SignalP"/>
    </source>
</evidence>
<accession>A0AAD8Q6S5</accession>
<dbReference type="EMBL" id="JAHLJV010000010">
    <property type="protein sequence ID" value="KAK1596941.1"/>
    <property type="molecule type" value="Genomic_DNA"/>
</dbReference>
<feature type="compositionally biased region" description="Low complexity" evidence="2">
    <location>
        <begin position="167"/>
        <end position="208"/>
    </location>
</feature>
<feature type="coiled-coil region" evidence="1">
    <location>
        <begin position="259"/>
        <end position="291"/>
    </location>
</feature>
<keyword evidence="1" id="KW-0175">Coiled coil</keyword>
<feature type="compositionally biased region" description="Low complexity" evidence="2">
    <location>
        <begin position="339"/>
        <end position="371"/>
    </location>
</feature>
<keyword evidence="3" id="KW-0732">Signal</keyword>
<feature type="chain" id="PRO_5042085609" evidence="3">
    <location>
        <begin position="22"/>
        <end position="606"/>
    </location>
</feature>
<reference evidence="4" key="1">
    <citation type="submission" date="2021-06" db="EMBL/GenBank/DDBJ databases">
        <title>Comparative genomics, transcriptomics and evolutionary studies reveal genomic signatures of adaptation to plant cell wall in hemibiotrophic fungi.</title>
        <authorList>
            <consortium name="DOE Joint Genome Institute"/>
            <person name="Baroncelli R."/>
            <person name="Diaz J.F."/>
            <person name="Benocci T."/>
            <person name="Peng M."/>
            <person name="Battaglia E."/>
            <person name="Haridas S."/>
            <person name="Andreopoulos W."/>
            <person name="Labutti K."/>
            <person name="Pangilinan J."/>
            <person name="Floch G.L."/>
            <person name="Makela M.R."/>
            <person name="Henrissat B."/>
            <person name="Grigoriev I.V."/>
            <person name="Crouch J.A."/>
            <person name="De Vries R.P."/>
            <person name="Sukno S.A."/>
            <person name="Thon M.R."/>
        </authorList>
    </citation>
    <scope>NUCLEOTIDE SEQUENCE</scope>
    <source>
        <strain evidence="4">CBS 125086</strain>
    </source>
</reference>
<proteinExistence type="predicted"/>
<feature type="compositionally biased region" description="Basic residues" evidence="2">
    <location>
        <begin position="307"/>
        <end position="316"/>
    </location>
</feature>
<protein>
    <submittedName>
        <fullName evidence="4">Uncharacterized protein</fullName>
    </submittedName>
</protein>
<evidence type="ECO:0000256" key="2">
    <source>
        <dbReference type="SAM" id="MobiDB-lite"/>
    </source>
</evidence>
<feature type="region of interest" description="Disordered" evidence="2">
    <location>
        <begin position="444"/>
        <end position="484"/>
    </location>
</feature>
<dbReference type="GeneID" id="85438204"/>
<name>A0AAD8Q6S5_9PEZI</name>
<evidence type="ECO:0000313" key="5">
    <source>
        <dbReference type="Proteomes" id="UP001230504"/>
    </source>
</evidence>
<feature type="compositionally biased region" description="Basic and acidic residues" evidence="2">
    <location>
        <begin position="391"/>
        <end position="400"/>
    </location>
</feature>
<organism evidence="4 5">
    <name type="scientific">Colletotrichum navitas</name>
    <dbReference type="NCBI Taxonomy" id="681940"/>
    <lineage>
        <taxon>Eukaryota</taxon>
        <taxon>Fungi</taxon>
        <taxon>Dikarya</taxon>
        <taxon>Ascomycota</taxon>
        <taxon>Pezizomycotina</taxon>
        <taxon>Sordariomycetes</taxon>
        <taxon>Hypocreomycetidae</taxon>
        <taxon>Glomerellales</taxon>
        <taxon>Glomerellaceae</taxon>
        <taxon>Colletotrichum</taxon>
        <taxon>Colletotrichum graminicola species complex</taxon>
    </lineage>
</organism>
<feature type="region of interest" description="Disordered" evidence="2">
    <location>
        <begin position="496"/>
        <end position="606"/>
    </location>
</feature>
<feature type="region of interest" description="Disordered" evidence="2">
    <location>
        <begin position="167"/>
        <end position="216"/>
    </location>
</feature>
<feature type="region of interest" description="Disordered" evidence="2">
    <location>
        <begin position="292"/>
        <end position="428"/>
    </location>
</feature>
<dbReference type="Proteomes" id="UP001230504">
    <property type="component" value="Unassembled WGS sequence"/>
</dbReference>
<keyword evidence="5" id="KW-1185">Reference proteome</keyword>